<accession>A0ABD3GU06</accession>
<sequence>MLALEHVPLKSYDKIKRRTRRVQNIRSLAGRQEGDFEEIGKNICNNRRERLVGDMCWFWPVPPERDEHAVVESVAVTTIEEFRRHIFGHRRPIFSGPRRHPPGSAAADRIAHIEELTEIHEKSFLAVLADNKTSFWICQVLKINRRNEEGEPTSVHIHWYATEDSNPYT</sequence>
<evidence type="ECO:0000313" key="1">
    <source>
        <dbReference type="EMBL" id="KAL3681309.1"/>
    </source>
</evidence>
<protein>
    <submittedName>
        <fullName evidence="1">Uncharacterized protein</fullName>
    </submittedName>
</protein>
<proteinExistence type="predicted"/>
<keyword evidence="2" id="KW-1185">Reference proteome</keyword>
<dbReference type="EMBL" id="JBJQOH010000007">
    <property type="protein sequence ID" value="KAL3681309.1"/>
    <property type="molecule type" value="Genomic_DNA"/>
</dbReference>
<dbReference type="Proteomes" id="UP001633002">
    <property type="component" value="Unassembled WGS sequence"/>
</dbReference>
<reference evidence="1 2" key="1">
    <citation type="submission" date="2024-09" db="EMBL/GenBank/DDBJ databases">
        <title>Chromosome-scale assembly of Riccia sorocarpa.</title>
        <authorList>
            <person name="Paukszto L."/>
        </authorList>
    </citation>
    <scope>NUCLEOTIDE SEQUENCE [LARGE SCALE GENOMIC DNA]</scope>
    <source>
        <strain evidence="1">LP-2024</strain>
        <tissue evidence="1">Aerial parts of the thallus</tissue>
    </source>
</reference>
<name>A0ABD3GU06_9MARC</name>
<gene>
    <name evidence="1" type="ORF">R1sor_024265</name>
</gene>
<organism evidence="1 2">
    <name type="scientific">Riccia sorocarpa</name>
    <dbReference type="NCBI Taxonomy" id="122646"/>
    <lineage>
        <taxon>Eukaryota</taxon>
        <taxon>Viridiplantae</taxon>
        <taxon>Streptophyta</taxon>
        <taxon>Embryophyta</taxon>
        <taxon>Marchantiophyta</taxon>
        <taxon>Marchantiopsida</taxon>
        <taxon>Marchantiidae</taxon>
        <taxon>Marchantiales</taxon>
        <taxon>Ricciaceae</taxon>
        <taxon>Riccia</taxon>
    </lineage>
</organism>
<dbReference type="AlphaFoldDB" id="A0ABD3GU06"/>
<comment type="caution">
    <text evidence="1">The sequence shown here is derived from an EMBL/GenBank/DDBJ whole genome shotgun (WGS) entry which is preliminary data.</text>
</comment>
<evidence type="ECO:0000313" key="2">
    <source>
        <dbReference type="Proteomes" id="UP001633002"/>
    </source>
</evidence>